<keyword evidence="6" id="KW-0472">Membrane</keyword>
<reference evidence="8" key="1">
    <citation type="submission" date="2016-01" db="EMBL/GenBank/DDBJ databases">
        <authorList>
            <person name="Mcilroy J.S."/>
            <person name="Karst M S."/>
            <person name="Albertsen M."/>
        </authorList>
    </citation>
    <scope>NUCLEOTIDE SEQUENCE</scope>
    <source>
        <strain evidence="8">Cfx-K</strain>
    </source>
</reference>
<name>A0A160T0J1_9CHLR</name>
<dbReference type="KEGG" id="pbf:CFX0092_A1573"/>
<dbReference type="GO" id="GO:0016491">
    <property type="term" value="F:oxidoreductase activity"/>
    <property type="evidence" value="ECO:0007669"/>
    <property type="project" value="InterPro"/>
</dbReference>
<dbReference type="Proteomes" id="UP000215027">
    <property type="component" value="Chromosome I"/>
</dbReference>
<dbReference type="EMBL" id="LN890655">
    <property type="protein sequence ID" value="CUS03451.2"/>
    <property type="molecule type" value="Genomic_DNA"/>
</dbReference>
<organism evidence="8 9">
    <name type="scientific">Candidatus Promineifilum breve</name>
    <dbReference type="NCBI Taxonomy" id="1806508"/>
    <lineage>
        <taxon>Bacteria</taxon>
        <taxon>Bacillati</taxon>
        <taxon>Chloroflexota</taxon>
        <taxon>Ardenticatenia</taxon>
        <taxon>Candidatus Promineifilales</taxon>
        <taxon>Candidatus Promineifilaceae</taxon>
        <taxon>Candidatus Promineifilum</taxon>
    </lineage>
</organism>
<evidence type="ECO:0000313" key="8">
    <source>
        <dbReference type="EMBL" id="CUS03451.2"/>
    </source>
</evidence>
<keyword evidence="6" id="KW-0812">Transmembrane</keyword>
<keyword evidence="4" id="KW-1015">Disulfide bond</keyword>
<evidence type="ECO:0000256" key="3">
    <source>
        <dbReference type="ARBA" id="ARBA00022968"/>
    </source>
</evidence>
<evidence type="ECO:0000256" key="1">
    <source>
        <dbReference type="ARBA" id="ARBA00004196"/>
    </source>
</evidence>
<dbReference type="InterPro" id="IPR036249">
    <property type="entry name" value="Thioredoxin-like_sf"/>
</dbReference>
<keyword evidence="5" id="KW-0676">Redox-active center</keyword>
<gene>
    <name evidence="8" type="ORF">CFX0092_A1573</name>
</gene>
<evidence type="ECO:0000256" key="5">
    <source>
        <dbReference type="ARBA" id="ARBA00023284"/>
    </source>
</evidence>
<keyword evidence="9" id="KW-1185">Reference proteome</keyword>
<dbReference type="Gene3D" id="3.40.30.10">
    <property type="entry name" value="Glutaredoxin"/>
    <property type="match status" value="1"/>
</dbReference>
<dbReference type="GO" id="GO:0016209">
    <property type="term" value="F:antioxidant activity"/>
    <property type="evidence" value="ECO:0007669"/>
    <property type="project" value="InterPro"/>
</dbReference>
<keyword evidence="3" id="KW-0735">Signal-anchor</keyword>
<dbReference type="CDD" id="cd02966">
    <property type="entry name" value="TlpA_like_family"/>
    <property type="match status" value="1"/>
</dbReference>
<accession>A0A160T0J1</accession>
<evidence type="ECO:0000256" key="4">
    <source>
        <dbReference type="ARBA" id="ARBA00023157"/>
    </source>
</evidence>
<feature type="transmembrane region" description="Helical" evidence="6">
    <location>
        <begin position="14"/>
        <end position="35"/>
    </location>
</feature>
<feature type="domain" description="Thioredoxin" evidence="7">
    <location>
        <begin position="70"/>
        <end position="208"/>
    </location>
</feature>
<dbReference type="InterPro" id="IPR017937">
    <property type="entry name" value="Thioredoxin_CS"/>
</dbReference>
<evidence type="ECO:0000259" key="7">
    <source>
        <dbReference type="PROSITE" id="PS51352"/>
    </source>
</evidence>
<evidence type="ECO:0000313" key="9">
    <source>
        <dbReference type="Proteomes" id="UP000215027"/>
    </source>
</evidence>
<dbReference type="GO" id="GO:0030313">
    <property type="term" value="C:cell envelope"/>
    <property type="evidence" value="ECO:0007669"/>
    <property type="project" value="UniProtKB-SubCell"/>
</dbReference>
<dbReference type="InterPro" id="IPR013766">
    <property type="entry name" value="Thioredoxin_domain"/>
</dbReference>
<dbReference type="Pfam" id="PF00578">
    <property type="entry name" value="AhpC-TSA"/>
    <property type="match status" value="1"/>
</dbReference>
<dbReference type="PROSITE" id="PS51352">
    <property type="entry name" value="THIOREDOXIN_2"/>
    <property type="match status" value="1"/>
</dbReference>
<dbReference type="InterPro" id="IPR050553">
    <property type="entry name" value="Thioredoxin_ResA/DsbE_sf"/>
</dbReference>
<evidence type="ECO:0000256" key="6">
    <source>
        <dbReference type="SAM" id="Phobius"/>
    </source>
</evidence>
<dbReference type="AlphaFoldDB" id="A0A160T0J1"/>
<dbReference type="SUPFAM" id="SSF52833">
    <property type="entry name" value="Thioredoxin-like"/>
    <property type="match status" value="1"/>
</dbReference>
<evidence type="ECO:0000256" key="2">
    <source>
        <dbReference type="ARBA" id="ARBA00022748"/>
    </source>
</evidence>
<comment type="subcellular location">
    <subcellularLocation>
        <location evidence="1">Cell envelope</location>
    </subcellularLocation>
</comment>
<dbReference type="PANTHER" id="PTHR42852:SF6">
    <property type="entry name" value="THIOL:DISULFIDE INTERCHANGE PROTEIN DSBE"/>
    <property type="match status" value="1"/>
</dbReference>
<dbReference type="InterPro" id="IPR000866">
    <property type="entry name" value="AhpC/TSA"/>
</dbReference>
<dbReference type="OrthoDB" id="25753at2"/>
<protein>
    <recommendedName>
        <fullName evidence="7">Thioredoxin domain-containing protein</fullName>
    </recommendedName>
</protein>
<keyword evidence="2" id="KW-0201">Cytochrome c-type biogenesis</keyword>
<sequence length="211" mass="22143">MSTEPQESSSAPRWLLIVFGLAALGLAAALLFYTYGRLGRQEAELPESIAAYQGTVAAGGTAVFPSDTLPEAGSPAPDFELPDVNGDTVRLSDFSGRPVILNFWATWCAPCRLEMPELERAQAEFGPDGPAVLTINQEESAEQVAAFLTEIGLTLPALLDADGDVGAAYGAFFLPTTVIVGPDGIVAAVHRGMINRDELDGYLGQIAAEGS</sequence>
<keyword evidence="6" id="KW-1133">Transmembrane helix</keyword>
<dbReference type="RefSeq" id="WP_095042946.1">
    <property type="nucleotide sequence ID" value="NZ_LN890655.1"/>
</dbReference>
<dbReference type="PANTHER" id="PTHR42852">
    <property type="entry name" value="THIOL:DISULFIDE INTERCHANGE PROTEIN DSBE"/>
    <property type="match status" value="1"/>
</dbReference>
<dbReference type="GO" id="GO:0017004">
    <property type="term" value="P:cytochrome complex assembly"/>
    <property type="evidence" value="ECO:0007669"/>
    <property type="project" value="UniProtKB-KW"/>
</dbReference>
<proteinExistence type="predicted"/>
<dbReference type="PROSITE" id="PS00194">
    <property type="entry name" value="THIOREDOXIN_1"/>
    <property type="match status" value="1"/>
</dbReference>